<organism evidence="2 3">
    <name type="scientific">Trichinella pseudospiralis</name>
    <name type="common">Parasitic roundworm</name>
    <dbReference type="NCBI Taxonomy" id="6337"/>
    <lineage>
        <taxon>Eukaryota</taxon>
        <taxon>Metazoa</taxon>
        <taxon>Ecdysozoa</taxon>
        <taxon>Nematoda</taxon>
        <taxon>Enoplea</taxon>
        <taxon>Dorylaimia</taxon>
        <taxon>Trichinellida</taxon>
        <taxon>Trichinellidae</taxon>
        <taxon>Trichinella</taxon>
    </lineage>
</organism>
<evidence type="ECO:0000313" key="2">
    <source>
        <dbReference type="EMBL" id="KRY81082.1"/>
    </source>
</evidence>
<feature type="signal peptide" evidence="1">
    <location>
        <begin position="1"/>
        <end position="22"/>
    </location>
</feature>
<name>A0A0V1F4F3_TRIPS</name>
<sequence>MWPGQLELWIFFFFFFQKPSCPRHRWHCTSEAERTLWARLPIRCGPKPSCPCHRWHGTSEAERTLWARLPGRCGPVSWSFGSFFFFFFLQKPSLSLSPGALSTSCSFEVRFFSLWGHFWATSPGCFACPAYSFYWLGSVAVPEAVPEPRFLLSRACCLRVLAVGSL</sequence>
<evidence type="ECO:0008006" key="4">
    <source>
        <dbReference type="Google" id="ProtNLM"/>
    </source>
</evidence>
<accession>A0A0V1F4F3</accession>
<evidence type="ECO:0000256" key="1">
    <source>
        <dbReference type="SAM" id="SignalP"/>
    </source>
</evidence>
<protein>
    <recommendedName>
        <fullName evidence="4">Secreted protein</fullName>
    </recommendedName>
</protein>
<reference evidence="2 3" key="1">
    <citation type="submission" date="2015-01" db="EMBL/GenBank/DDBJ databases">
        <title>Evolution of Trichinella species and genotypes.</title>
        <authorList>
            <person name="Korhonen P.K."/>
            <person name="Edoardo P."/>
            <person name="Giuseppe L.R."/>
            <person name="Gasser R.B."/>
        </authorList>
    </citation>
    <scope>NUCLEOTIDE SEQUENCE [LARGE SCALE GENOMIC DNA]</scope>
    <source>
        <strain evidence="2">ISS470</strain>
    </source>
</reference>
<evidence type="ECO:0000313" key="3">
    <source>
        <dbReference type="Proteomes" id="UP000054995"/>
    </source>
</evidence>
<feature type="chain" id="PRO_5006877714" description="Secreted protein" evidence="1">
    <location>
        <begin position="23"/>
        <end position="166"/>
    </location>
</feature>
<gene>
    <name evidence="2" type="ORF">T4D_205</name>
</gene>
<dbReference type="EMBL" id="JYDT01000267">
    <property type="protein sequence ID" value="KRY81082.1"/>
    <property type="molecule type" value="Genomic_DNA"/>
</dbReference>
<comment type="caution">
    <text evidence="2">The sequence shown here is derived from an EMBL/GenBank/DDBJ whole genome shotgun (WGS) entry which is preliminary data.</text>
</comment>
<keyword evidence="1" id="KW-0732">Signal</keyword>
<keyword evidence="3" id="KW-1185">Reference proteome</keyword>
<dbReference type="AlphaFoldDB" id="A0A0V1F4F3"/>
<dbReference type="Proteomes" id="UP000054995">
    <property type="component" value="Unassembled WGS sequence"/>
</dbReference>
<proteinExistence type="predicted"/>